<organism evidence="2 3">
    <name type="scientific">Seonamhaeicola algicola</name>
    <dbReference type="NCBI Taxonomy" id="1719036"/>
    <lineage>
        <taxon>Bacteria</taxon>
        <taxon>Pseudomonadati</taxon>
        <taxon>Bacteroidota</taxon>
        <taxon>Flavobacteriia</taxon>
        <taxon>Flavobacteriales</taxon>
        <taxon>Flavobacteriaceae</taxon>
    </lineage>
</organism>
<feature type="transmembrane region" description="Helical" evidence="1">
    <location>
        <begin position="29"/>
        <end position="49"/>
    </location>
</feature>
<keyword evidence="3" id="KW-1185">Reference proteome</keyword>
<comment type="caution">
    <text evidence="2">The sequence shown here is derived from an EMBL/GenBank/DDBJ whole genome shotgun (WGS) entry which is preliminary data.</text>
</comment>
<dbReference type="EMBL" id="VOSC01000005">
    <property type="protein sequence ID" value="TXE15041.1"/>
    <property type="molecule type" value="Genomic_DNA"/>
</dbReference>
<dbReference type="AlphaFoldDB" id="A0A5C7B2U2"/>
<dbReference type="Proteomes" id="UP000321790">
    <property type="component" value="Unassembled WGS sequence"/>
</dbReference>
<proteinExistence type="predicted"/>
<evidence type="ECO:0000256" key="1">
    <source>
        <dbReference type="SAM" id="Phobius"/>
    </source>
</evidence>
<gene>
    <name evidence="2" type="ORF">FUA26_00600</name>
</gene>
<keyword evidence="1" id="KW-0472">Membrane</keyword>
<name>A0A5C7B2U2_9FLAO</name>
<reference evidence="3" key="1">
    <citation type="submission" date="2019-08" db="EMBL/GenBank/DDBJ databases">
        <title>Seonamhaeicola sediminis sp. nov., isolated from marine sediment.</title>
        <authorList>
            <person name="Cao W.R."/>
        </authorList>
    </citation>
    <scope>NUCLEOTIDE SEQUENCE [LARGE SCALE GENOMIC DNA]</scope>
    <source>
        <strain evidence="3">Gy8</strain>
    </source>
</reference>
<evidence type="ECO:0000313" key="2">
    <source>
        <dbReference type="EMBL" id="TXE15041.1"/>
    </source>
</evidence>
<dbReference type="RefSeq" id="WP_147130439.1">
    <property type="nucleotide sequence ID" value="NZ_VOSC01000005.1"/>
</dbReference>
<protein>
    <submittedName>
        <fullName evidence="2">Uncharacterized protein</fullName>
    </submittedName>
</protein>
<keyword evidence="1" id="KW-0812">Transmembrane</keyword>
<sequence length="219" mass="25788">MNYKLQNTPNYDLETLKKDVDSGAKFVLFNYRIGLGLFSLLRFSPAIFVRREKDIQKFKKKYNVLNVILGPWFIFKGPFLTYNAYKVNKSGGIDVTKDVLANLTEEQLKNKEVNIKIIHNIFQKVNKLDKKSITKAIRKTNLNLVPIKNTYVALFINVDEYKKPYYVIGIELYKQIEIDKKHIKTNLNQYFYKHVEFKIFNINEDIDYANKLIEQGDSI</sequence>
<accession>A0A5C7B2U2</accession>
<dbReference type="OrthoDB" id="962559at2"/>
<evidence type="ECO:0000313" key="3">
    <source>
        <dbReference type="Proteomes" id="UP000321790"/>
    </source>
</evidence>
<keyword evidence="1" id="KW-1133">Transmembrane helix</keyword>